<comment type="caution">
    <text evidence="1">The sequence shown here is derived from an EMBL/GenBank/DDBJ whole genome shotgun (WGS) entry which is preliminary data.</text>
</comment>
<proteinExistence type="predicted"/>
<evidence type="ECO:0000313" key="2">
    <source>
        <dbReference type="Proteomes" id="UP000887013"/>
    </source>
</evidence>
<name>A0A8X6MK66_NEPPI</name>
<dbReference type="Proteomes" id="UP000887013">
    <property type="component" value="Unassembled WGS sequence"/>
</dbReference>
<accession>A0A8X6MK66</accession>
<gene>
    <name evidence="1" type="ORF">NPIL_696281</name>
</gene>
<reference evidence="1" key="1">
    <citation type="submission" date="2020-08" db="EMBL/GenBank/DDBJ databases">
        <title>Multicomponent nature underlies the extraordinary mechanical properties of spider dragline silk.</title>
        <authorList>
            <person name="Kono N."/>
            <person name="Nakamura H."/>
            <person name="Mori M."/>
            <person name="Yoshida Y."/>
            <person name="Ohtoshi R."/>
            <person name="Malay A.D."/>
            <person name="Moran D.A.P."/>
            <person name="Tomita M."/>
            <person name="Numata K."/>
            <person name="Arakawa K."/>
        </authorList>
    </citation>
    <scope>NUCLEOTIDE SEQUENCE</scope>
</reference>
<sequence length="101" mass="11608">MPSFWVTGAQHWSVRQSTPPILDGLAVSSADPRYHICGTSRWIRQLNLSVLRFGFRLEKGLEAILPTYYWRFPLMVHLGLSLQLHFDSHSSAFIKESFSSE</sequence>
<dbReference type="EMBL" id="BMAW01093477">
    <property type="protein sequence ID" value="GFS60570.1"/>
    <property type="molecule type" value="Genomic_DNA"/>
</dbReference>
<evidence type="ECO:0000313" key="1">
    <source>
        <dbReference type="EMBL" id="GFS60570.1"/>
    </source>
</evidence>
<organism evidence="1 2">
    <name type="scientific">Nephila pilipes</name>
    <name type="common">Giant wood spider</name>
    <name type="synonym">Nephila maculata</name>
    <dbReference type="NCBI Taxonomy" id="299642"/>
    <lineage>
        <taxon>Eukaryota</taxon>
        <taxon>Metazoa</taxon>
        <taxon>Ecdysozoa</taxon>
        <taxon>Arthropoda</taxon>
        <taxon>Chelicerata</taxon>
        <taxon>Arachnida</taxon>
        <taxon>Araneae</taxon>
        <taxon>Araneomorphae</taxon>
        <taxon>Entelegynae</taxon>
        <taxon>Araneoidea</taxon>
        <taxon>Nephilidae</taxon>
        <taxon>Nephila</taxon>
    </lineage>
</organism>
<keyword evidence="2" id="KW-1185">Reference proteome</keyword>
<dbReference type="AlphaFoldDB" id="A0A8X6MK66"/>
<protein>
    <submittedName>
        <fullName evidence="1">Uncharacterized protein</fullName>
    </submittedName>
</protein>